<feature type="transmembrane region" description="Helical" evidence="1">
    <location>
        <begin position="122"/>
        <end position="142"/>
    </location>
</feature>
<dbReference type="VEuPathDB" id="FungiDB:PSTT_16108"/>
<feature type="non-terminal residue" evidence="2">
    <location>
        <position position="1"/>
    </location>
</feature>
<feature type="transmembrane region" description="Helical" evidence="1">
    <location>
        <begin position="424"/>
        <end position="450"/>
    </location>
</feature>
<evidence type="ECO:0000256" key="1">
    <source>
        <dbReference type="SAM" id="Phobius"/>
    </source>
</evidence>
<dbReference type="AlphaFoldDB" id="A0A2S4UEH3"/>
<feature type="transmembrane region" description="Helical" evidence="1">
    <location>
        <begin position="154"/>
        <end position="174"/>
    </location>
</feature>
<keyword evidence="1" id="KW-0472">Membrane</keyword>
<keyword evidence="1" id="KW-0812">Transmembrane</keyword>
<comment type="caution">
    <text evidence="2">The sequence shown here is derived from an EMBL/GenBank/DDBJ whole genome shotgun (WGS) entry which is preliminary data.</text>
</comment>
<dbReference type="EMBL" id="PKSL01000332">
    <property type="protein sequence ID" value="POV95687.1"/>
    <property type="molecule type" value="Genomic_DNA"/>
</dbReference>
<dbReference type="VEuPathDB" id="FungiDB:PSHT_04206"/>
<dbReference type="Proteomes" id="UP000239156">
    <property type="component" value="Unassembled WGS sequence"/>
</dbReference>
<feature type="transmembrane region" description="Helical" evidence="1">
    <location>
        <begin position="209"/>
        <end position="230"/>
    </location>
</feature>
<name>A0A2S4UEH3_9BASI</name>
<proteinExistence type="predicted"/>
<feature type="transmembrane region" description="Helical" evidence="1">
    <location>
        <begin position="470"/>
        <end position="490"/>
    </location>
</feature>
<evidence type="ECO:0000313" key="2">
    <source>
        <dbReference type="EMBL" id="POV95687.1"/>
    </source>
</evidence>
<sequence>LQQTTHGNLHLLLGVNTGKDIPSIIGFVHRVRRTTGRNVTKMDMTPSPSDYAIQSTALHQLMLKATKTNNPECLHVLLYTACCLECISALLYAASTIPAIRRDGFWLFKTEANGMVRPNAQLIIPLCVVLYVLCDITTLILLVKDLKSNSMSAISTGMGVGTFPILTFMVWNVLRAVPLTKYGLATARKANGESNVTYFKPRSINVLSALFYSVPLLFGGIPICLLVKAISEINRTFTEHNQNYSRIMSGSIEGEEILEVNLKALDQIASMQQASKKVTFLARLIASGYLFYVIISLIIMSFGYYRILEAVRYQIETFQKSFDQRIPFAIGPEAIETPSRLQSMSVSDSYDASSGHSSRQRHWISSRLSDWLPTLRQSSHFLEKPRRSPTKTESRTLGLQQWESVNQALIRDQLKSLKRYQVNLYWQAACNSLTMFSFMGLNSIIAFNLLGVPTHYSASDLSWFSITWSSVSWVSTLGIPLGLVVFIVSLSPPITPLRENTERVDEVDYE</sequence>
<organism evidence="2 3">
    <name type="scientific">Puccinia striiformis</name>
    <dbReference type="NCBI Taxonomy" id="27350"/>
    <lineage>
        <taxon>Eukaryota</taxon>
        <taxon>Fungi</taxon>
        <taxon>Dikarya</taxon>
        <taxon>Basidiomycota</taxon>
        <taxon>Pucciniomycotina</taxon>
        <taxon>Pucciniomycetes</taxon>
        <taxon>Pucciniales</taxon>
        <taxon>Pucciniaceae</taxon>
        <taxon>Puccinia</taxon>
    </lineage>
</organism>
<evidence type="ECO:0000313" key="3">
    <source>
        <dbReference type="Proteomes" id="UP000239156"/>
    </source>
</evidence>
<reference evidence="2" key="1">
    <citation type="submission" date="2017-12" db="EMBL/GenBank/DDBJ databases">
        <title>Gene loss provides genomic basis for host adaptation in cereal stripe rust fungi.</title>
        <authorList>
            <person name="Xia C."/>
        </authorList>
    </citation>
    <scope>NUCLEOTIDE SEQUENCE [LARGE SCALE GENOMIC DNA]</scope>
    <source>
        <strain evidence="2">93-210</strain>
    </source>
</reference>
<feature type="transmembrane region" description="Helical" evidence="1">
    <location>
        <begin position="280"/>
        <end position="305"/>
    </location>
</feature>
<accession>A0A2S4UEH3</accession>
<protein>
    <submittedName>
        <fullName evidence="2">Uncharacterized protein</fullName>
    </submittedName>
</protein>
<feature type="transmembrane region" description="Helical" evidence="1">
    <location>
        <begin position="76"/>
        <end position="101"/>
    </location>
</feature>
<keyword evidence="3" id="KW-1185">Reference proteome</keyword>
<keyword evidence="1" id="KW-1133">Transmembrane helix</keyword>
<gene>
    <name evidence="2" type="ORF">PSTT_16108</name>
</gene>